<dbReference type="InterPro" id="IPR029044">
    <property type="entry name" value="Nucleotide-diphossugar_trans"/>
</dbReference>
<evidence type="ECO:0000313" key="2">
    <source>
        <dbReference type="Proteomes" id="UP001056693"/>
    </source>
</evidence>
<accession>A0ABT0NFW3</accession>
<protein>
    <recommendedName>
        <fullName evidence="3">Glycosyltransferase family 2 protein</fullName>
    </recommendedName>
</protein>
<dbReference type="EMBL" id="SNUZ01000004">
    <property type="protein sequence ID" value="MCL3787009.1"/>
    <property type="molecule type" value="Genomic_DNA"/>
</dbReference>
<dbReference type="Gene3D" id="3.90.550.10">
    <property type="entry name" value="Spore Coat Polysaccharide Biosynthesis Protein SpsA, Chain A"/>
    <property type="match status" value="1"/>
</dbReference>
<proteinExistence type="predicted"/>
<reference evidence="1 2" key="1">
    <citation type="submission" date="2019-03" db="EMBL/GenBank/DDBJ databases">
        <authorList>
            <person name="Molinero N."/>
            <person name="Sanchez B."/>
            <person name="Walker A."/>
            <person name="Duncan S."/>
            <person name="Delgado S."/>
            <person name="Margolles A."/>
        </authorList>
    </citation>
    <scope>NUCLEOTIDE SEQUENCE [LARGE SCALE GENOMIC DNA]</scope>
    <source>
        <strain evidence="1 2">IPLA60002</strain>
    </source>
</reference>
<keyword evidence="2" id="KW-1185">Reference proteome</keyword>
<gene>
    <name evidence="1" type="ORF">E2N93_03100</name>
</gene>
<evidence type="ECO:0008006" key="3">
    <source>
        <dbReference type="Google" id="ProtNLM"/>
    </source>
</evidence>
<dbReference type="Proteomes" id="UP001056693">
    <property type="component" value="Unassembled WGS sequence"/>
</dbReference>
<dbReference type="SUPFAM" id="SSF53448">
    <property type="entry name" value="Nucleotide-diphospho-sugar transferases"/>
    <property type="match status" value="1"/>
</dbReference>
<name>A0ABT0NFW3_9FIRM</name>
<evidence type="ECO:0000313" key="1">
    <source>
        <dbReference type="EMBL" id="MCL3787009.1"/>
    </source>
</evidence>
<comment type="caution">
    <text evidence="1">The sequence shown here is derived from an EMBL/GenBank/DDBJ whole genome shotgun (WGS) entry which is preliminary data.</text>
</comment>
<organism evidence="1 2">
    <name type="scientific">Ruminococcus bromii</name>
    <dbReference type="NCBI Taxonomy" id="40518"/>
    <lineage>
        <taxon>Bacteria</taxon>
        <taxon>Bacillati</taxon>
        <taxon>Bacillota</taxon>
        <taxon>Clostridia</taxon>
        <taxon>Eubacteriales</taxon>
        <taxon>Oscillospiraceae</taxon>
        <taxon>Ruminococcus</taxon>
    </lineage>
</organism>
<sequence length="134" mass="16041">MFWIDSDDYIKENIIEKLYENLIKCDADISICNFIKGSETDYIFPDSNNFTVECFDNKRGLELIYKNNHYSFIMAASWAKLIKKDLYNGLQYPDGKIFEDIYMSHHLINKCKKIVFTNEVMYYYYQWSESILGK</sequence>